<dbReference type="OrthoDB" id="1698138at2759"/>
<dbReference type="Gene3D" id="3.40.30.10">
    <property type="entry name" value="Glutaredoxin"/>
    <property type="match status" value="1"/>
</dbReference>
<keyword evidence="2" id="KW-1185">Reference proteome</keyword>
<name>A0A8T0CKE8_CORYI</name>
<organism evidence="1 2">
    <name type="scientific">Corymbia citriodora subsp. variegata</name>
    <dbReference type="NCBI Taxonomy" id="360336"/>
    <lineage>
        <taxon>Eukaryota</taxon>
        <taxon>Viridiplantae</taxon>
        <taxon>Streptophyta</taxon>
        <taxon>Embryophyta</taxon>
        <taxon>Tracheophyta</taxon>
        <taxon>Spermatophyta</taxon>
        <taxon>Magnoliopsida</taxon>
        <taxon>eudicotyledons</taxon>
        <taxon>Gunneridae</taxon>
        <taxon>Pentapetalae</taxon>
        <taxon>rosids</taxon>
        <taxon>malvids</taxon>
        <taxon>Myrtales</taxon>
        <taxon>Myrtaceae</taxon>
        <taxon>Myrtoideae</taxon>
        <taxon>Eucalypteae</taxon>
        <taxon>Corymbia</taxon>
    </lineage>
</organism>
<dbReference type="PANTHER" id="PTHR44328">
    <property type="entry name" value="GLUTATHIONE S-TRANSFERASE L1"/>
    <property type="match status" value="1"/>
</dbReference>
<dbReference type="GO" id="GO:0004364">
    <property type="term" value="F:glutathione transferase activity"/>
    <property type="evidence" value="ECO:0007669"/>
    <property type="project" value="InterPro"/>
</dbReference>
<dbReference type="Proteomes" id="UP000806378">
    <property type="component" value="Unassembled WGS sequence"/>
</dbReference>
<dbReference type="SUPFAM" id="SSF52833">
    <property type="entry name" value="Thioredoxin-like"/>
    <property type="match status" value="1"/>
</dbReference>
<accession>A0A8T0CKE8</accession>
<dbReference type="AlphaFoldDB" id="A0A8T0CKE8"/>
<gene>
    <name evidence="1" type="ORF">BT93_L2290</name>
</gene>
<evidence type="ECO:0000313" key="2">
    <source>
        <dbReference type="Proteomes" id="UP000806378"/>
    </source>
</evidence>
<dbReference type="InterPro" id="IPR036249">
    <property type="entry name" value="Thioredoxin-like_sf"/>
</dbReference>
<evidence type="ECO:0000313" key="1">
    <source>
        <dbReference type="EMBL" id="KAF7848107.1"/>
    </source>
</evidence>
<dbReference type="PANTHER" id="PTHR44328:SF6">
    <property type="entry name" value="GLUTATHIONE S-TRANSFERASE L1-RELATED"/>
    <property type="match status" value="1"/>
</dbReference>
<dbReference type="InterPro" id="IPR044629">
    <property type="entry name" value="GSTL1/2/3"/>
</dbReference>
<feature type="non-terminal residue" evidence="1">
    <location>
        <position position="1"/>
    </location>
</feature>
<reference evidence="1" key="1">
    <citation type="submission" date="2020-05" db="EMBL/GenBank/DDBJ databases">
        <title>WGS assembly of Corymbia citriodora subspecies variegata.</title>
        <authorList>
            <person name="Barry K."/>
            <person name="Hundley H."/>
            <person name="Shu S."/>
            <person name="Jenkins J."/>
            <person name="Grimwood J."/>
            <person name="Baten A."/>
        </authorList>
    </citation>
    <scope>NUCLEOTIDE SEQUENCE</scope>
    <source>
        <strain evidence="1">CV2-018</strain>
    </source>
</reference>
<sequence>MAPPAVVENLPPPLKSSAEQPPLFDGTMRLYTSYACPYAHRVWITRNYK</sequence>
<comment type="caution">
    <text evidence="1">The sequence shown here is derived from an EMBL/GenBank/DDBJ whole genome shotgun (WGS) entry which is preliminary data.</text>
</comment>
<feature type="non-terminal residue" evidence="1">
    <location>
        <position position="49"/>
    </location>
</feature>
<proteinExistence type="predicted"/>
<dbReference type="Gramene" id="rna-gnl|WGS:JABURB|Cocit.L2290.1">
    <property type="protein sequence ID" value="cds-KAF7848107.1"/>
    <property type="gene ID" value="gene-BT93_L2290"/>
</dbReference>
<protein>
    <recommendedName>
        <fullName evidence="3">GST N-terminal domain-containing protein</fullName>
    </recommendedName>
</protein>
<dbReference type="EMBL" id="MU090290">
    <property type="protein sequence ID" value="KAF7848107.1"/>
    <property type="molecule type" value="Genomic_DNA"/>
</dbReference>
<evidence type="ECO:0008006" key="3">
    <source>
        <dbReference type="Google" id="ProtNLM"/>
    </source>
</evidence>